<gene>
    <name evidence="2" type="ORF">CYME_CMP346C</name>
</gene>
<name>M1VA49_CYAM1</name>
<dbReference type="OMA" id="VIYEMAG"/>
<protein>
    <submittedName>
        <fullName evidence="2">Uncharacterized protein</fullName>
    </submittedName>
</protein>
<dbReference type="OrthoDB" id="202886at2759"/>
<sequence length="273" mass="29388">MVFVNVNAASLQTGRFLGRALHRRRFCEARSRSPLGTLMVMPPVSRRAFLAAFAAGVTGIVLARASPSWADGAVSRATRERARGQYGPRVLATQAIIDRIEQAANAGNLELVAALTANPKKISKKERKELESLDGFGALYAERNAFLLLKGAVRGDRVREPEMDRVVDRLFATADEIYQAARIGNRDKVIRSARNLPLYLNSVITVAEVNPRGPDAAPGQAFSSDFDWRRGRVAMHLEESAAKGSSEMAAQPVVSKPSAPAPAPAPEVSAVGS</sequence>
<feature type="region of interest" description="Disordered" evidence="1">
    <location>
        <begin position="239"/>
        <end position="273"/>
    </location>
</feature>
<proteinExistence type="predicted"/>
<dbReference type="GeneID" id="16995914"/>
<evidence type="ECO:0000313" key="2">
    <source>
        <dbReference type="EMBL" id="BAM81929.1"/>
    </source>
</evidence>
<reference evidence="2 3" key="2">
    <citation type="journal article" date="2007" name="BMC Biol.">
        <title>A 100%-complete sequence reveals unusually simple genomic features in the hot-spring red alga Cyanidioschyzon merolae.</title>
        <authorList>
            <person name="Nozaki H."/>
            <person name="Takano H."/>
            <person name="Misumi O."/>
            <person name="Terasawa K."/>
            <person name="Matsuzaki M."/>
            <person name="Maruyama S."/>
            <person name="Nishida K."/>
            <person name="Yagisawa F."/>
            <person name="Yoshida Y."/>
            <person name="Fujiwara T."/>
            <person name="Takio S."/>
            <person name="Tamura K."/>
            <person name="Chung S.J."/>
            <person name="Nakamura S."/>
            <person name="Kuroiwa H."/>
            <person name="Tanaka K."/>
            <person name="Sato N."/>
            <person name="Kuroiwa T."/>
        </authorList>
    </citation>
    <scope>NUCLEOTIDE SEQUENCE [LARGE SCALE GENOMIC DNA]</scope>
    <source>
        <strain evidence="2 3">10D</strain>
    </source>
</reference>
<dbReference type="Proteomes" id="UP000007014">
    <property type="component" value="Chromosome 16"/>
</dbReference>
<feature type="compositionally biased region" description="Low complexity" evidence="1">
    <location>
        <begin position="249"/>
        <end position="258"/>
    </location>
</feature>
<dbReference type="HOGENOM" id="CLU_1020681_0_0_1"/>
<keyword evidence="3" id="KW-1185">Reference proteome</keyword>
<accession>M1VA49</accession>
<dbReference type="EMBL" id="AP006498">
    <property type="protein sequence ID" value="BAM81929.1"/>
    <property type="molecule type" value="Genomic_DNA"/>
</dbReference>
<reference evidence="2 3" key="1">
    <citation type="journal article" date="2004" name="Nature">
        <title>Genome sequence of the ultrasmall unicellular red alga Cyanidioschyzon merolae 10D.</title>
        <authorList>
            <person name="Matsuzaki M."/>
            <person name="Misumi O."/>
            <person name="Shin-i T."/>
            <person name="Maruyama S."/>
            <person name="Takahara M."/>
            <person name="Miyagishima S."/>
            <person name="Mori T."/>
            <person name="Nishida K."/>
            <person name="Yagisawa F."/>
            <person name="Nishida K."/>
            <person name="Yoshida Y."/>
            <person name="Nishimura Y."/>
            <person name="Nakao S."/>
            <person name="Kobayashi T."/>
            <person name="Momoyama Y."/>
            <person name="Higashiyama T."/>
            <person name="Minoda A."/>
            <person name="Sano M."/>
            <person name="Nomoto H."/>
            <person name="Oishi K."/>
            <person name="Hayashi H."/>
            <person name="Ohta F."/>
            <person name="Nishizaka S."/>
            <person name="Haga S."/>
            <person name="Miura S."/>
            <person name="Morishita T."/>
            <person name="Kabeya Y."/>
            <person name="Terasawa K."/>
            <person name="Suzuki Y."/>
            <person name="Ishii Y."/>
            <person name="Asakawa S."/>
            <person name="Takano H."/>
            <person name="Ohta N."/>
            <person name="Kuroiwa H."/>
            <person name="Tanaka K."/>
            <person name="Shimizu N."/>
            <person name="Sugano S."/>
            <person name="Sato N."/>
            <person name="Nozaki H."/>
            <person name="Ogasawara N."/>
            <person name="Kohara Y."/>
            <person name="Kuroiwa T."/>
        </authorList>
    </citation>
    <scope>NUCLEOTIDE SEQUENCE [LARGE SCALE GENOMIC DNA]</scope>
    <source>
        <strain evidence="2 3">10D</strain>
    </source>
</reference>
<dbReference type="Gramene" id="CMP346CT">
    <property type="protein sequence ID" value="CMP346CT"/>
    <property type="gene ID" value="CMP346C"/>
</dbReference>
<evidence type="ECO:0000313" key="3">
    <source>
        <dbReference type="Proteomes" id="UP000007014"/>
    </source>
</evidence>
<dbReference type="AlphaFoldDB" id="M1VA49"/>
<organism evidence="2 3">
    <name type="scientific">Cyanidioschyzon merolae (strain NIES-3377 / 10D)</name>
    <name type="common">Unicellular red alga</name>
    <dbReference type="NCBI Taxonomy" id="280699"/>
    <lineage>
        <taxon>Eukaryota</taxon>
        <taxon>Rhodophyta</taxon>
        <taxon>Bangiophyceae</taxon>
        <taxon>Cyanidiales</taxon>
        <taxon>Cyanidiaceae</taxon>
        <taxon>Cyanidioschyzon</taxon>
    </lineage>
</organism>
<dbReference type="RefSeq" id="XP_005537965.1">
    <property type="nucleotide sequence ID" value="XM_005537908.1"/>
</dbReference>
<evidence type="ECO:0000256" key="1">
    <source>
        <dbReference type="SAM" id="MobiDB-lite"/>
    </source>
</evidence>
<dbReference type="KEGG" id="cme:CYME_CMP346C"/>
<dbReference type="Gene3D" id="1.20.120.1740">
    <property type="entry name" value="Sodium ion translocating NADH-quinone reductase subunit C-like"/>
    <property type="match status" value="2"/>
</dbReference>